<name>A0A4U0S8E0_9ACTN</name>
<dbReference type="AlphaFoldDB" id="A0A4U0S8E0"/>
<comment type="caution">
    <text evidence="2">The sequence shown here is derived from an EMBL/GenBank/DDBJ whole genome shotgun (WGS) entry which is preliminary data.</text>
</comment>
<sequence>MSTVSPPDAPGGPDIAAWPPPAGPAGTYGPALLDWAADPNPGRPRVCLIRGARGSGKSGLLAWFLAGAPAHPHTTVHAAVLAEGLFTDAFAWDLARQLGYGPLAPARLVDRLAADQRPLLLLVADLHRSGRGPADRPLARPRNLVEDLVVPLLELPQTRALIEVGDSGLLDGWAGAGAAETVDLGDPAFAPGPGPAAYDVLTAGLTRTPDGRIRWDEATGDVREHALDQALRAPEPEPAVRELLTDPGFLLHGSPVSVAACLADDRIPAPPGLRQAWRLAAPHLADPELADPEQSTAERAALLHTAALGSSPTLARYLLPLARNHVYSAAWARPDTAVTALAAAPGEPGALVAADPLGDLALLDAATGQSTAAVPSPSTARPNGMAVRRDWSMLLLTGTGALLPTGEDPAALLGRIAVYHGQAALSRPGLRPSAIGQSPCGSLVVVGDEQGNAHVWPLEDLPAAPLSRALHAASVTAVTCLALPDKTHTLVMSAAMDGTVRLWETSADPMPVPVEQRPALVTALAAAPTAHGPVLAVAWNDAVLHLWHLPTGHVRAVPLITPCSALALTPDCHLVVGGTEGAYALALDTVRLWD</sequence>
<evidence type="ECO:0000313" key="3">
    <source>
        <dbReference type="Proteomes" id="UP000305778"/>
    </source>
</evidence>
<dbReference type="Pfam" id="PF00400">
    <property type="entry name" value="WD40"/>
    <property type="match status" value="1"/>
</dbReference>
<dbReference type="EMBL" id="SUMC01000046">
    <property type="protein sequence ID" value="TKA04833.1"/>
    <property type="molecule type" value="Genomic_DNA"/>
</dbReference>
<dbReference type="SUPFAM" id="SSF63829">
    <property type="entry name" value="Calcium-dependent phosphotriesterase"/>
    <property type="match status" value="1"/>
</dbReference>
<proteinExistence type="predicted"/>
<dbReference type="RefSeq" id="WP_136728052.1">
    <property type="nucleotide sequence ID" value="NZ_SUMC01000046.1"/>
</dbReference>
<evidence type="ECO:0000313" key="2">
    <source>
        <dbReference type="EMBL" id="TKA04833.1"/>
    </source>
</evidence>
<dbReference type="InterPro" id="IPR001680">
    <property type="entry name" value="WD40_rpt"/>
</dbReference>
<gene>
    <name evidence="2" type="ORF">FCI23_34255</name>
</gene>
<evidence type="ECO:0008006" key="4">
    <source>
        <dbReference type="Google" id="ProtNLM"/>
    </source>
</evidence>
<organism evidence="2 3">
    <name type="scientific">Actinacidiphila oryziradicis</name>
    <dbReference type="NCBI Taxonomy" id="2571141"/>
    <lineage>
        <taxon>Bacteria</taxon>
        <taxon>Bacillati</taxon>
        <taxon>Actinomycetota</taxon>
        <taxon>Actinomycetes</taxon>
        <taxon>Kitasatosporales</taxon>
        <taxon>Streptomycetaceae</taxon>
        <taxon>Actinacidiphila</taxon>
    </lineage>
</organism>
<dbReference type="Proteomes" id="UP000305778">
    <property type="component" value="Unassembled WGS sequence"/>
</dbReference>
<dbReference type="InterPro" id="IPR015943">
    <property type="entry name" value="WD40/YVTN_repeat-like_dom_sf"/>
</dbReference>
<accession>A0A4U0S8E0</accession>
<keyword evidence="3" id="KW-1185">Reference proteome</keyword>
<reference evidence="2 3" key="1">
    <citation type="submission" date="2019-04" db="EMBL/GenBank/DDBJ databases">
        <title>Streptomyces oryziradicis sp. nov., a novel actinomycete isolated from rhizosphere soil of rice (Oryza sativa L.).</title>
        <authorList>
            <person name="Li C."/>
        </authorList>
    </citation>
    <scope>NUCLEOTIDE SEQUENCE [LARGE SCALE GENOMIC DNA]</scope>
    <source>
        <strain evidence="2 3">NEAU-C40</strain>
    </source>
</reference>
<protein>
    <recommendedName>
        <fullName evidence="4">WD40 repeat domain-containing protein</fullName>
    </recommendedName>
</protein>
<feature type="region of interest" description="Disordered" evidence="1">
    <location>
        <begin position="1"/>
        <end position="21"/>
    </location>
</feature>
<dbReference type="Gene3D" id="2.130.10.10">
    <property type="entry name" value="YVTN repeat-like/Quinoprotein amine dehydrogenase"/>
    <property type="match status" value="1"/>
</dbReference>
<evidence type="ECO:0000256" key="1">
    <source>
        <dbReference type="SAM" id="MobiDB-lite"/>
    </source>
</evidence>
<dbReference type="OrthoDB" id="3443514at2"/>